<dbReference type="InterPro" id="IPR027012">
    <property type="entry name" value="Enkurin_dom"/>
</dbReference>
<dbReference type="PROSITE" id="PS51665">
    <property type="entry name" value="ENKURIN"/>
    <property type="match status" value="1"/>
</dbReference>
<keyword evidence="4" id="KW-0206">Cytoskeleton</keyword>
<evidence type="ECO:0000256" key="6">
    <source>
        <dbReference type="SAM" id="Coils"/>
    </source>
</evidence>
<evidence type="ECO:0000256" key="7">
    <source>
        <dbReference type="SAM" id="MobiDB-lite"/>
    </source>
</evidence>
<keyword evidence="10" id="KW-1185">Reference proteome</keyword>
<feature type="compositionally biased region" description="Low complexity" evidence="7">
    <location>
        <begin position="11"/>
        <end position="28"/>
    </location>
</feature>
<accession>A0A2P6TM55</accession>
<feature type="coiled-coil region" evidence="6">
    <location>
        <begin position="208"/>
        <end position="235"/>
    </location>
</feature>
<evidence type="ECO:0000256" key="3">
    <source>
        <dbReference type="ARBA" id="ARBA00022490"/>
    </source>
</evidence>
<keyword evidence="9" id="KW-0282">Flagellum</keyword>
<evidence type="ECO:0000313" key="9">
    <source>
        <dbReference type="EMBL" id="PRW45413.1"/>
    </source>
</evidence>
<feature type="region of interest" description="Disordered" evidence="7">
    <location>
        <begin position="1"/>
        <end position="104"/>
    </location>
</feature>
<dbReference type="Pfam" id="PF13864">
    <property type="entry name" value="Enkurin"/>
    <property type="match status" value="1"/>
</dbReference>
<proteinExistence type="predicted"/>
<dbReference type="PANTHER" id="PTHR21490:SF0">
    <property type="entry name" value="ENKURIN"/>
    <property type="match status" value="1"/>
</dbReference>
<keyword evidence="9" id="KW-0969">Cilium</keyword>
<organism evidence="9 10">
    <name type="scientific">Chlorella sorokiniana</name>
    <name type="common">Freshwater green alga</name>
    <dbReference type="NCBI Taxonomy" id="3076"/>
    <lineage>
        <taxon>Eukaryota</taxon>
        <taxon>Viridiplantae</taxon>
        <taxon>Chlorophyta</taxon>
        <taxon>core chlorophytes</taxon>
        <taxon>Trebouxiophyceae</taxon>
        <taxon>Chlorellales</taxon>
        <taxon>Chlorellaceae</taxon>
        <taxon>Chlorella clade</taxon>
        <taxon>Chlorella</taxon>
    </lineage>
</organism>
<feature type="domain" description="Enkurin" evidence="8">
    <location>
        <begin position="148"/>
        <end position="240"/>
    </location>
</feature>
<evidence type="ECO:0000259" key="8">
    <source>
        <dbReference type="PROSITE" id="PS51665"/>
    </source>
</evidence>
<feature type="compositionally biased region" description="Basic and acidic residues" evidence="7">
    <location>
        <begin position="1"/>
        <end position="10"/>
    </location>
</feature>
<keyword evidence="6" id="KW-0175">Coiled coil</keyword>
<evidence type="ECO:0000313" key="10">
    <source>
        <dbReference type="Proteomes" id="UP000239899"/>
    </source>
</evidence>
<dbReference type="GO" id="GO:0005516">
    <property type="term" value="F:calmodulin binding"/>
    <property type="evidence" value="ECO:0007669"/>
    <property type="project" value="TreeGrafter"/>
</dbReference>
<comment type="caution">
    <text evidence="9">The sequence shown here is derived from an EMBL/GenBank/DDBJ whole genome shotgun (WGS) entry which is preliminary data.</text>
</comment>
<evidence type="ECO:0000256" key="4">
    <source>
        <dbReference type="ARBA" id="ARBA00023212"/>
    </source>
</evidence>
<dbReference type="PANTHER" id="PTHR21490">
    <property type="entry name" value="ENKURIN-RELATED"/>
    <property type="match status" value="1"/>
</dbReference>
<dbReference type="GO" id="GO:0005929">
    <property type="term" value="C:cilium"/>
    <property type="evidence" value="ECO:0007669"/>
    <property type="project" value="UniProtKB-SubCell"/>
</dbReference>
<keyword evidence="5" id="KW-0966">Cell projection</keyword>
<dbReference type="GO" id="GO:0005856">
    <property type="term" value="C:cytoskeleton"/>
    <property type="evidence" value="ECO:0007669"/>
    <property type="project" value="UniProtKB-SubCell"/>
</dbReference>
<gene>
    <name evidence="9" type="ORF">C2E21_5817</name>
</gene>
<dbReference type="OrthoDB" id="2123594at2759"/>
<evidence type="ECO:0000256" key="1">
    <source>
        <dbReference type="ARBA" id="ARBA00004138"/>
    </source>
</evidence>
<dbReference type="InterPro" id="IPR052102">
    <property type="entry name" value="Enkurin_domain-protein"/>
</dbReference>
<evidence type="ECO:0000256" key="5">
    <source>
        <dbReference type="ARBA" id="ARBA00023273"/>
    </source>
</evidence>
<comment type="subcellular location">
    <subcellularLocation>
        <location evidence="1">Cell projection</location>
        <location evidence="1">Cilium</location>
    </subcellularLocation>
    <subcellularLocation>
        <location evidence="2">Cytoplasm</location>
        <location evidence="2">Cytoskeleton</location>
    </subcellularLocation>
</comment>
<keyword evidence="3" id="KW-0963">Cytoplasm</keyword>
<dbReference type="Proteomes" id="UP000239899">
    <property type="component" value="Unassembled WGS sequence"/>
</dbReference>
<evidence type="ECO:0000256" key="2">
    <source>
        <dbReference type="ARBA" id="ARBA00004245"/>
    </source>
</evidence>
<dbReference type="AlphaFoldDB" id="A0A2P6TM55"/>
<protein>
    <submittedName>
        <fullName evidence="9">Flagellar associated</fullName>
    </submittedName>
</protein>
<dbReference type="STRING" id="3076.A0A2P6TM55"/>
<name>A0A2P6TM55_CHLSO</name>
<dbReference type="EMBL" id="LHPG02000011">
    <property type="protein sequence ID" value="PRW45413.1"/>
    <property type="molecule type" value="Genomic_DNA"/>
</dbReference>
<sequence length="243" mass="27009">MSEGAADRRPSAAAAALRPPRSPAAKPAWHAGPLDPRAVPCSNLGAKDIHAARTMGPPSGAELVSPSKRLAPHEKEPRLPSPAKPAPKERRKAPLDQAAPALEHHERDFIFTNVQEAAAAAPKYQEQEEVRYVFKEHYGELPPYLRQRKAELEAARAAAQRSQQAREEEEPGTRVISGDELAELIRHLKLKWQDINQAYVRLPCVLDTPSKRRRKEDLEAQLAEIEQDVRMLSKATSVRISSE</sequence>
<reference evidence="9 10" key="1">
    <citation type="journal article" date="2018" name="Plant J.">
        <title>Genome sequences of Chlorella sorokiniana UTEX 1602 and Micractinium conductrix SAG 241.80: implications to maltose excretion by a green alga.</title>
        <authorList>
            <person name="Arriola M.B."/>
            <person name="Velmurugan N."/>
            <person name="Zhang Y."/>
            <person name="Plunkett M.H."/>
            <person name="Hondzo H."/>
            <person name="Barney B.M."/>
        </authorList>
    </citation>
    <scope>NUCLEOTIDE SEQUENCE [LARGE SCALE GENOMIC DNA]</scope>
    <source>
        <strain evidence="10">UTEX 1602</strain>
    </source>
</reference>